<dbReference type="InterPro" id="IPR010839">
    <property type="entry name" value="AtuA_N"/>
</dbReference>
<dbReference type="RefSeq" id="WP_090236124.1">
    <property type="nucleotide sequence ID" value="NZ_FOJW01000005.1"/>
</dbReference>
<evidence type="ECO:0000313" key="2">
    <source>
        <dbReference type="EMBL" id="SFB01464.1"/>
    </source>
</evidence>
<evidence type="ECO:0000313" key="3">
    <source>
        <dbReference type="Proteomes" id="UP000198642"/>
    </source>
</evidence>
<organism evidence="2 3">
    <name type="scientific">Lentibacillus halodurans</name>
    <dbReference type="NCBI Taxonomy" id="237679"/>
    <lineage>
        <taxon>Bacteria</taxon>
        <taxon>Bacillati</taxon>
        <taxon>Bacillota</taxon>
        <taxon>Bacilli</taxon>
        <taxon>Bacillales</taxon>
        <taxon>Bacillaceae</taxon>
        <taxon>Lentibacillus</taxon>
    </lineage>
</organism>
<proteinExistence type="predicted"/>
<dbReference type="Pfam" id="PF07287">
    <property type="entry name" value="AtuA"/>
    <property type="match status" value="1"/>
</dbReference>
<dbReference type="AlphaFoldDB" id="A0A1I0XKQ6"/>
<evidence type="ECO:0000259" key="1">
    <source>
        <dbReference type="Pfam" id="PF07287"/>
    </source>
</evidence>
<protein>
    <recommendedName>
        <fullName evidence="1">Acyclic terpene utilisation N-terminal domain-containing protein</fullName>
    </recommendedName>
</protein>
<dbReference type="OrthoDB" id="9763456at2"/>
<sequence length="455" mass="50208">MKNIHVLAATGMLGTGFSEASFDRALKNNPSVIGCDAGSTDPGPHYLGHGTPMVSREATKRDLTIMIKGALKNNIPLLIGSAGTAGSNVHVDWTVDIVKEIAKEENLSFSLAAIYSEISQPKLINAFRKGKIKPLNNAHDLSEESILHLSKVVGQMGPEPYINALNQGAQVVVAGRSSDTSIFAAVPIKEGINHGIALHASKILECGAGCAETRIHPDCMSAWMYDDHFIVEPPNPKMKCTPVSVLSHLLYENYDPYHLYEPGGMLNTSDAHYESFNERGVKVTNSEFEPVSMYTVRLEGVEHIGYRRIAIAGIRDPFILRQLPNFLEECKNVISKKVKESLNIEKENFKILFRIYGDSGVMGELEPFQGKMNHEVGLLTEVIADSAVNSQSIMSIAWHTMLHHPIKEWSGLVSQLAFPFSPPDSDMGPVYRFGLNHIMEVEDPLELFEMNISRL</sequence>
<feature type="domain" description="Acyclic terpene utilisation N-terminal" evidence="1">
    <location>
        <begin position="91"/>
        <end position="210"/>
    </location>
</feature>
<dbReference type="Proteomes" id="UP000198642">
    <property type="component" value="Unassembled WGS sequence"/>
</dbReference>
<accession>A0A1I0XKQ6</accession>
<gene>
    <name evidence="2" type="ORF">SAMN04488072_105142</name>
</gene>
<name>A0A1I0XKQ6_9BACI</name>
<dbReference type="STRING" id="237679.SAMN04488072_105142"/>
<keyword evidence="3" id="KW-1185">Reference proteome</keyword>
<dbReference type="EMBL" id="FOJW01000005">
    <property type="protein sequence ID" value="SFB01464.1"/>
    <property type="molecule type" value="Genomic_DNA"/>
</dbReference>
<reference evidence="2 3" key="1">
    <citation type="submission" date="2016-10" db="EMBL/GenBank/DDBJ databases">
        <authorList>
            <person name="de Groot N.N."/>
        </authorList>
    </citation>
    <scope>NUCLEOTIDE SEQUENCE [LARGE SCALE GENOMIC DNA]</scope>
    <source>
        <strain evidence="2 3">CGMCC 1.3702</strain>
    </source>
</reference>